<dbReference type="Proteomes" id="UP000257032">
    <property type="component" value="Unassembled WGS sequence"/>
</dbReference>
<dbReference type="EMBL" id="QTLC01000048">
    <property type="protein sequence ID" value="RDY70364.1"/>
    <property type="molecule type" value="Genomic_DNA"/>
</dbReference>
<evidence type="ECO:0000313" key="2">
    <source>
        <dbReference type="Proteomes" id="UP000257032"/>
    </source>
</evidence>
<organism evidence="1 2">
    <name type="scientific">Halobacillus trueperi</name>
    <dbReference type="NCBI Taxonomy" id="156205"/>
    <lineage>
        <taxon>Bacteria</taxon>
        <taxon>Bacillati</taxon>
        <taxon>Bacillota</taxon>
        <taxon>Bacilli</taxon>
        <taxon>Bacillales</taxon>
        <taxon>Bacillaceae</taxon>
        <taxon>Halobacillus</taxon>
    </lineage>
</organism>
<dbReference type="AlphaFoldDB" id="A0A3D8VLT3"/>
<comment type="caution">
    <text evidence="1">The sequence shown here is derived from an EMBL/GenBank/DDBJ whole genome shotgun (WGS) entry which is preliminary data.</text>
</comment>
<accession>A0A3D8VLT3</accession>
<sequence>MENAVYMVKDGQVVKAPAPEQGYGALTINWQGGKPCHGKIEESFKI</sequence>
<reference evidence="1 2" key="1">
    <citation type="submission" date="2018-08" db="EMBL/GenBank/DDBJ databases">
        <title>Genome sequence of strict halophilic Halobacillus trueperi SS1 isolated from Lunsu, a salty water body of North West Himalayas.</title>
        <authorList>
            <person name="Gupta S."/>
            <person name="Sharma P."/>
            <person name="Dev K."/>
            <person name="Baumler D."/>
            <person name="Sourirajan A."/>
        </authorList>
    </citation>
    <scope>NUCLEOTIDE SEQUENCE [LARGE SCALE GENOMIC DNA]</scope>
    <source>
        <strain evidence="1 2">SS1</strain>
    </source>
</reference>
<dbReference type="InterPro" id="IPR025017">
    <property type="entry name" value="DUF3954"/>
</dbReference>
<evidence type="ECO:0000313" key="1">
    <source>
        <dbReference type="EMBL" id="RDY70364.1"/>
    </source>
</evidence>
<proteinExistence type="predicted"/>
<dbReference type="Pfam" id="PF13128">
    <property type="entry name" value="DUF3954"/>
    <property type="match status" value="1"/>
</dbReference>
<name>A0A3D8VLT3_9BACI</name>
<gene>
    <name evidence="1" type="ORF">DXT76_13625</name>
</gene>
<protein>
    <submittedName>
        <fullName evidence="1">DUF3954 domain-containing protein</fullName>
    </submittedName>
</protein>